<dbReference type="Pfam" id="PF00173">
    <property type="entry name" value="Cyt-b5"/>
    <property type="match status" value="1"/>
</dbReference>
<keyword evidence="11" id="KW-1133">Transmembrane helix</keyword>
<comment type="pathway">
    <text evidence="2">Lipid metabolism; sphingolipid metabolism.</text>
</comment>
<keyword evidence="15" id="KW-0472">Membrane</keyword>
<keyword evidence="13" id="KW-0408">Iron</keyword>
<keyword evidence="19" id="KW-1185">Reference proteome</keyword>
<dbReference type="EC" id="1.14.19.18" evidence="5"/>
<dbReference type="InterPro" id="IPR001199">
    <property type="entry name" value="Cyt_B5-like_heme/steroid-bd"/>
</dbReference>
<evidence type="ECO:0000256" key="15">
    <source>
        <dbReference type="ARBA" id="ARBA00023136"/>
    </source>
</evidence>
<gene>
    <name evidence="18" type="ORF">EWM64_g1684</name>
</gene>
<sequence>MGLPTKSLWTREKVAERILEGDTLFILHNNVVRVSQSWLNAHPGGTISILHFIGRDATDEVEAYHSQETLKRMKGFVVGQIDIGEDGWDPLLPPFHTGWVRKIQDGQLRWHQESKPEYSTENSEESPSSQILLLPKQDADATASGPSRAQIQPAPAPLSLKIQTQHSKAYKELHKRVTASGLYDTPFLTGYGPEVVRYLLCAISSYLAYQRQWFFVSAVCLGALWHQLVFFVHDLGHLGVTHDWTKDRFLSIILADWIGGLSVGWWVHNHNVHHIVTNHPTHDPDIQHLPFFAITPAFFKSLYSSYYKREMTFDRFSHYMIAVQHRLFYVIISLARFNLYRLSYEHLFRMRNEPIKAKGGRWAYWLEIAGLVFWWYWYTGVLRGCGSWQKGLMYLLVSNMVPSPLHVQIVLSHYSRSTADLGPVESFPHRQLRTTMDVICHPSVAFLHGGLHLQVTHHLFPRLPRHNLLRASYLVKEFAKEQGLEYAEFGFVAGNGEVCSTLKGVADQLKIMGIVADAEIKEALEAKRQ</sequence>
<dbReference type="Pfam" id="PF00487">
    <property type="entry name" value="FA_desaturase"/>
    <property type="match status" value="1"/>
</dbReference>
<dbReference type="InterPro" id="IPR005804">
    <property type="entry name" value="FA_desaturase_dom"/>
</dbReference>
<feature type="region of interest" description="Disordered" evidence="16">
    <location>
        <begin position="111"/>
        <end position="130"/>
    </location>
</feature>
<dbReference type="SMART" id="SM01117">
    <property type="entry name" value="Cyt-b5"/>
    <property type="match status" value="1"/>
</dbReference>
<evidence type="ECO:0000313" key="19">
    <source>
        <dbReference type="Proteomes" id="UP000298061"/>
    </source>
</evidence>
<dbReference type="GO" id="GO:0016717">
    <property type="term" value="F:oxidoreductase activity, acting on paired donors, with oxidation of a pair of donors resulting in the reduction of molecular oxygen to two molecules of water"/>
    <property type="evidence" value="ECO:0007669"/>
    <property type="project" value="TreeGrafter"/>
</dbReference>
<evidence type="ECO:0000256" key="12">
    <source>
        <dbReference type="ARBA" id="ARBA00023002"/>
    </source>
</evidence>
<evidence type="ECO:0000256" key="13">
    <source>
        <dbReference type="ARBA" id="ARBA00023004"/>
    </source>
</evidence>
<dbReference type="InterPro" id="IPR036400">
    <property type="entry name" value="Cyt_B5-like_heme/steroid_sf"/>
</dbReference>
<name>A0A4Z0A7T9_9AGAM</name>
<evidence type="ECO:0000256" key="10">
    <source>
        <dbReference type="ARBA" id="ARBA00022919"/>
    </source>
</evidence>
<dbReference type="GO" id="GO:0046872">
    <property type="term" value="F:metal ion binding"/>
    <property type="evidence" value="ECO:0007669"/>
    <property type="project" value="UniProtKB-KW"/>
</dbReference>
<dbReference type="STRING" id="135208.A0A4Z0A7T9"/>
<dbReference type="PIRSF" id="PIRSF015921">
    <property type="entry name" value="FA_sphinglp_des"/>
    <property type="match status" value="1"/>
</dbReference>
<dbReference type="EMBL" id="SFCI01000118">
    <property type="protein sequence ID" value="TFY82341.1"/>
    <property type="molecule type" value="Genomic_DNA"/>
</dbReference>
<organism evidence="18 19">
    <name type="scientific">Hericium alpestre</name>
    <dbReference type="NCBI Taxonomy" id="135208"/>
    <lineage>
        <taxon>Eukaryota</taxon>
        <taxon>Fungi</taxon>
        <taxon>Dikarya</taxon>
        <taxon>Basidiomycota</taxon>
        <taxon>Agaricomycotina</taxon>
        <taxon>Agaricomycetes</taxon>
        <taxon>Russulales</taxon>
        <taxon>Hericiaceae</taxon>
        <taxon>Hericium</taxon>
    </lineage>
</organism>
<evidence type="ECO:0000256" key="16">
    <source>
        <dbReference type="SAM" id="MobiDB-lite"/>
    </source>
</evidence>
<evidence type="ECO:0000256" key="7">
    <source>
        <dbReference type="ARBA" id="ARBA00022617"/>
    </source>
</evidence>
<dbReference type="GO" id="GO:0006665">
    <property type="term" value="P:sphingolipid metabolic process"/>
    <property type="evidence" value="ECO:0007669"/>
    <property type="project" value="UniProtKB-UniPathway"/>
</dbReference>
<evidence type="ECO:0000256" key="3">
    <source>
        <dbReference type="ARBA" id="ARBA00004991"/>
    </source>
</evidence>
<keyword evidence="12" id="KW-0560">Oxidoreductase</keyword>
<comment type="similarity">
    <text evidence="4">Belongs to the fatty acid desaturase type 1 family.</text>
</comment>
<dbReference type="AlphaFoldDB" id="A0A4Z0A7T9"/>
<dbReference type="PANTHER" id="PTHR19353:SF30">
    <property type="entry name" value="DELTA 8-(E)-SPHINGOLIPID DESATURASE"/>
    <property type="match status" value="1"/>
</dbReference>
<evidence type="ECO:0000256" key="1">
    <source>
        <dbReference type="ARBA" id="ARBA00004141"/>
    </source>
</evidence>
<keyword evidence="14" id="KW-0443">Lipid metabolism</keyword>
<dbReference type="SUPFAM" id="SSF55856">
    <property type="entry name" value="Cytochrome b5-like heme/steroid binding domain"/>
    <property type="match status" value="1"/>
</dbReference>
<evidence type="ECO:0000256" key="2">
    <source>
        <dbReference type="ARBA" id="ARBA00004760"/>
    </source>
</evidence>
<evidence type="ECO:0000256" key="9">
    <source>
        <dbReference type="ARBA" id="ARBA00022723"/>
    </source>
</evidence>
<comment type="caution">
    <text evidence="18">The sequence shown here is derived from an EMBL/GenBank/DDBJ whole genome shotgun (WGS) entry which is preliminary data.</text>
</comment>
<dbReference type="OrthoDB" id="260091at2759"/>
<dbReference type="PANTHER" id="PTHR19353">
    <property type="entry name" value="FATTY ACID DESATURASE 2"/>
    <property type="match status" value="1"/>
</dbReference>
<dbReference type="InterPro" id="IPR012171">
    <property type="entry name" value="Fatty_acid_desaturase"/>
</dbReference>
<protein>
    <recommendedName>
        <fullName evidence="6">Delta 8-(E)-sphingolipid desaturase</fullName>
        <ecNumber evidence="5">1.14.19.18</ecNumber>
    </recommendedName>
</protein>
<comment type="subcellular location">
    <subcellularLocation>
        <location evidence="1">Membrane</location>
        <topology evidence="1">Multi-pass membrane protein</topology>
    </subcellularLocation>
</comment>
<dbReference type="CDD" id="cd03506">
    <property type="entry name" value="Delta6-FADS-like"/>
    <property type="match status" value="1"/>
</dbReference>
<evidence type="ECO:0000256" key="14">
    <source>
        <dbReference type="ARBA" id="ARBA00023098"/>
    </source>
</evidence>
<feature type="compositionally biased region" description="Polar residues" evidence="16">
    <location>
        <begin position="119"/>
        <end position="130"/>
    </location>
</feature>
<keyword evidence="10" id="KW-0746">Sphingolipid metabolism</keyword>
<comment type="pathway">
    <text evidence="3">Sphingolipid metabolism.</text>
</comment>
<reference evidence="18 19" key="1">
    <citation type="submission" date="2019-02" db="EMBL/GenBank/DDBJ databases">
        <title>Genome sequencing of the rare red list fungi Hericium alpestre (H. flagellum).</title>
        <authorList>
            <person name="Buettner E."/>
            <person name="Kellner H."/>
        </authorList>
    </citation>
    <scope>NUCLEOTIDE SEQUENCE [LARGE SCALE GENOMIC DNA]</scope>
    <source>
        <strain evidence="18 19">DSM 108284</strain>
    </source>
</reference>
<evidence type="ECO:0000259" key="17">
    <source>
        <dbReference type="PROSITE" id="PS50255"/>
    </source>
</evidence>
<evidence type="ECO:0000256" key="11">
    <source>
        <dbReference type="ARBA" id="ARBA00022989"/>
    </source>
</evidence>
<keyword evidence="7" id="KW-0349">Heme</keyword>
<proteinExistence type="inferred from homology"/>
<dbReference type="Proteomes" id="UP000298061">
    <property type="component" value="Unassembled WGS sequence"/>
</dbReference>
<feature type="domain" description="Cytochrome b5 heme-binding" evidence="17">
    <location>
        <begin position="6"/>
        <end position="82"/>
    </location>
</feature>
<accession>A0A4Z0A7T9</accession>
<evidence type="ECO:0000313" key="18">
    <source>
        <dbReference type="EMBL" id="TFY82341.1"/>
    </source>
</evidence>
<evidence type="ECO:0000256" key="5">
    <source>
        <dbReference type="ARBA" id="ARBA00012019"/>
    </source>
</evidence>
<evidence type="ECO:0000256" key="6">
    <source>
        <dbReference type="ARBA" id="ARBA00016939"/>
    </source>
</evidence>
<dbReference type="GO" id="GO:0016020">
    <property type="term" value="C:membrane"/>
    <property type="evidence" value="ECO:0007669"/>
    <property type="project" value="UniProtKB-SubCell"/>
</dbReference>
<keyword evidence="8" id="KW-0812">Transmembrane</keyword>
<dbReference type="PROSITE" id="PS50255">
    <property type="entry name" value="CYTOCHROME_B5_2"/>
    <property type="match status" value="1"/>
</dbReference>
<evidence type="ECO:0000256" key="8">
    <source>
        <dbReference type="ARBA" id="ARBA00022692"/>
    </source>
</evidence>
<keyword evidence="9" id="KW-0479">Metal-binding</keyword>
<dbReference type="Gene3D" id="3.10.120.10">
    <property type="entry name" value="Cytochrome b5-like heme/steroid binding domain"/>
    <property type="match status" value="1"/>
</dbReference>
<dbReference type="UniPathway" id="UPA00222"/>
<evidence type="ECO:0000256" key="4">
    <source>
        <dbReference type="ARBA" id="ARBA00009295"/>
    </source>
</evidence>